<dbReference type="SUPFAM" id="SSF51695">
    <property type="entry name" value="PLC-like phosphodiesterases"/>
    <property type="match status" value="1"/>
</dbReference>
<dbReference type="CDD" id="cd08566">
    <property type="entry name" value="GDPD_AtGDE_like"/>
    <property type="match status" value="1"/>
</dbReference>
<dbReference type="AlphaFoldDB" id="A0A4V2Z2T5"/>
<organism evidence="2 3">
    <name type="scientific">Dyadobacter psychrotolerans</name>
    <dbReference type="NCBI Taxonomy" id="2541721"/>
    <lineage>
        <taxon>Bacteria</taxon>
        <taxon>Pseudomonadati</taxon>
        <taxon>Bacteroidota</taxon>
        <taxon>Cytophagia</taxon>
        <taxon>Cytophagales</taxon>
        <taxon>Spirosomataceae</taxon>
        <taxon>Dyadobacter</taxon>
    </lineage>
</organism>
<dbReference type="PANTHER" id="PTHR46211:SF14">
    <property type="entry name" value="GLYCEROPHOSPHODIESTER PHOSPHODIESTERASE"/>
    <property type="match status" value="1"/>
</dbReference>
<feature type="domain" description="GP-PDE" evidence="1">
    <location>
        <begin position="37"/>
        <end position="266"/>
    </location>
</feature>
<gene>
    <name evidence="2" type="ORF">E0F88_29325</name>
</gene>
<dbReference type="InterPro" id="IPR030395">
    <property type="entry name" value="GP_PDE_dom"/>
</dbReference>
<dbReference type="SUPFAM" id="SSF53474">
    <property type="entry name" value="alpha/beta-Hydrolases"/>
    <property type="match status" value="1"/>
</dbReference>
<dbReference type="Pfam" id="PF03009">
    <property type="entry name" value="GDPD"/>
    <property type="match status" value="1"/>
</dbReference>
<evidence type="ECO:0000313" key="2">
    <source>
        <dbReference type="EMBL" id="TDE10028.1"/>
    </source>
</evidence>
<dbReference type="InterPro" id="IPR029058">
    <property type="entry name" value="AB_hydrolase_fold"/>
</dbReference>
<keyword evidence="3" id="KW-1185">Reference proteome</keyword>
<dbReference type="Pfam" id="PF20434">
    <property type="entry name" value="BD-FAE"/>
    <property type="match status" value="1"/>
</dbReference>
<dbReference type="RefSeq" id="WP_131961903.1">
    <property type="nucleotide sequence ID" value="NZ_SMFL01000017.1"/>
</dbReference>
<evidence type="ECO:0000313" key="3">
    <source>
        <dbReference type="Proteomes" id="UP000294850"/>
    </source>
</evidence>
<comment type="caution">
    <text evidence="2">The sequence shown here is derived from an EMBL/GenBank/DDBJ whole genome shotgun (WGS) entry which is preliminary data.</text>
</comment>
<dbReference type="PROSITE" id="PS51704">
    <property type="entry name" value="GP_PDE"/>
    <property type="match status" value="1"/>
</dbReference>
<dbReference type="Gene3D" id="3.40.50.1820">
    <property type="entry name" value="alpha/beta hydrolase"/>
    <property type="match status" value="1"/>
</dbReference>
<dbReference type="OrthoDB" id="384721at2"/>
<sequence>MFNFFTKSYITFFFILILLPWTSVKSQALLPQSKNKLVVIAHRGNHVEVPENTLASFQEAIKAGADYVEVDLRTSKDGHLVVMHDATVDRTTDGKGNVSDMSRADLKGLKLKSGSKKSYNIPEFSEVLKVCKGKINIYLDFKEADVAETWKQIREGGMEKQVVVYLNKTSQYKQWKNIAPQVPLMTSLFDEVKNKEQLGMFLGQVKIEVLDNIADPEMVSVANQNGVAVWLDVQNPAEGPDSWKEALQKGVQGLQTDKPAELISYLKENGWRDGMPVSAKTDISRKKSTYITLKDVKYGDAPGTENLLDAFVPRNHTDSTKLIVYIHGGSWSRGDKSEFPQILIDELVEKRGYAVVSINYRLVKEGKDRFPAQIEDVKKALLFLSGKAKKYQYNGNEFALMGGSAGAHLAMLYAYGYDPEKKVKAVIDLWGPTDLTDKMVRADGSDADNTVIRFLGEKDPQAQIAKDASPSYHLKKETGVPTILFHGGEDPLVHVSQAENLYKKLIDLGVPAQYELYPHDKHGMGAASMVDVMSKLLVWLEKTYPAK</sequence>
<dbReference type="Gene3D" id="3.20.20.190">
    <property type="entry name" value="Phosphatidylinositol (PI) phosphodiesterase"/>
    <property type="match status" value="1"/>
</dbReference>
<dbReference type="PANTHER" id="PTHR46211">
    <property type="entry name" value="GLYCEROPHOSPHORYL DIESTER PHOSPHODIESTERASE"/>
    <property type="match status" value="1"/>
</dbReference>
<protein>
    <recommendedName>
        <fullName evidence="1">GP-PDE domain-containing protein</fullName>
    </recommendedName>
</protein>
<reference evidence="2 3" key="1">
    <citation type="submission" date="2019-03" db="EMBL/GenBank/DDBJ databases">
        <title>Dyadobacter AR-3-6 sp. nov., isolated from arctic soil.</title>
        <authorList>
            <person name="Chaudhary D.K."/>
        </authorList>
    </citation>
    <scope>NUCLEOTIDE SEQUENCE [LARGE SCALE GENOMIC DNA]</scope>
    <source>
        <strain evidence="2 3">AR-3-6</strain>
    </source>
</reference>
<dbReference type="EMBL" id="SMFL01000017">
    <property type="protein sequence ID" value="TDE10028.1"/>
    <property type="molecule type" value="Genomic_DNA"/>
</dbReference>
<name>A0A4V2Z2T5_9BACT</name>
<dbReference type="GO" id="GO:0006629">
    <property type="term" value="P:lipid metabolic process"/>
    <property type="evidence" value="ECO:0007669"/>
    <property type="project" value="InterPro"/>
</dbReference>
<dbReference type="InterPro" id="IPR049492">
    <property type="entry name" value="BD-FAE-like_dom"/>
</dbReference>
<dbReference type="Proteomes" id="UP000294850">
    <property type="component" value="Unassembled WGS sequence"/>
</dbReference>
<dbReference type="InterPro" id="IPR017946">
    <property type="entry name" value="PLC-like_Pdiesterase_TIM-brl"/>
</dbReference>
<accession>A0A4V2Z2T5</accession>
<dbReference type="GO" id="GO:0008081">
    <property type="term" value="F:phosphoric diester hydrolase activity"/>
    <property type="evidence" value="ECO:0007669"/>
    <property type="project" value="InterPro"/>
</dbReference>
<proteinExistence type="predicted"/>
<evidence type="ECO:0000259" key="1">
    <source>
        <dbReference type="PROSITE" id="PS51704"/>
    </source>
</evidence>